<protein>
    <submittedName>
        <fullName evidence="1">Tyrosine protein kinase</fullName>
    </submittedName>
</protein>
<name>A0A9D9DIJ0_9BACT</name>
<reference evidence="1" key="2">
    <citation type="journal article" date="2021" name="PeerJ">
        <title>Extensive microbial diversity within the chicken gut microbiome revealed by metagenomics and culture.</title>
        <authorList>
            <person name="Gilroy R."/>
            <person name="Ravi A."/>
            <person name="Getino M."/>
            <person name="Pursley I."/>
            <person name="Horton D.L."/>
            <person name="Alikhan N.F."/>
            <person name="Baker D."/>
            <person name="Gharbi K."/>
            <person name="Hall N."/>
            <person name="Watson M."/>
            <person name="Adriaenssens E.M."/>
            <person name="Foster-Nyarko E."/>
            <person name="Jarju S."/>
            <person name="Secka A."/>
            <person name="Antonio M."/>
            <person name="Oren A."/>
            <person name="Chaudhuri R.R."/>
            <person name="La Ragione R."/>
            <person name="Hildebrand F."/>
            <person name="Pallen M.J."/>
        </authorList>
    </citation>
    <scope>NUCLEOTIDE SEQUENCE</scope>
    <source>
        <strain evidence="1">15467</strain>
    </source>
</reference>
<dbReference type="SUPFAM" id="SSF56112">
    <property type="entry name" value="Protein kinase-like (PK-like)"/>
    <property type="match status" value="1"/>
</dbReference>
<gene>
    <name evidence="1" type="ORF">IAC68_00355</name>
</gene>
<dbReference type="Gene3D" id="1.10.510.10">
    <property type="entry name" value="Transferase(Phosphotransferase) domain 1"/>
    <property type="match status" value="1"/>
</dbReference>
<dbReference type="Proteomes" id="UP000823635">
    <property type="component" value="Unassembled WGS sequence"/>
</dbReference>
<evidence type="ECO:0000313" key="2">
    <source>
        <dbReference type="Proteomes" id="UP000823635"/>
    </source>
</evidence>
<evidence type="ECO:0000313" key="1">
    <source>
        <dbReference type="EMBL" id="MBO8428372.1"/>
    </source>
</evidence>
<comment type="caution">
    <text evidence="1">The sequence shown here is derived from an EMBL/GenBank/DDBJ whole genome shotgun (WGS) entry which is preliminary data.</text>
</comment>
<reference evidence="1" key="1">
    <citation type="submission" date="2020-10" db="EMBL/GenBank/DDBJ databases">
        <authorList>
            <person name="Gilroy R."/>
        </authorList>
    </citation>
    <scope>NUCLEOTIDE SEQUENCE</scope>
    <source>
        <strain evidence="1">15467</strain>
    </source>
</reference>
<dbReference type="AlphaFoldDB" id="A0A9D9DIJ0"/>
<sequence length="254" mass="30069">MIISKMGKLKVDIDPKYSRYASEISAIPSKYDSLRVSKTFCNNRNCVSLIKVENFDWVLKRYMRPIFINSLIYTFIRPNKAIRAYRYAKRLLEMGIDTPYPVAYMATYRFGLFDIGYFISEYSSYRQLYETDSLSETDRKKLYRAFAEFTADLHRKRICHPDYNPGNILWGRTGDGEFKFMLVDINRLSFGKRSVRPYIKSLAEEHLPANLLEDYCAIMGYDLKMAESVIMQKRRHNARKMRLKELLGLKRKQE</sequence>
<proteinExistence type="predicted"/>
<organism evidence="1 2">
    <name type="scientific">Candidatus Egerieousia excrementavium</name>
    <dbReference type="NCBI Taxonomy" id="2840778"/>
    <lineage>
        <taxon>Bacteria</taxon>
        <taxon>Pseudomonadati</taxon>
        <taxon>Bacteroidota</taxon>
        <taxon>Bacteroidia</taxon>
        <taxon>Bacteroidales</taxon>
        <taxon>Candidatus Egerieousia</taxon>
    </lineage>
</organism>
<keyword evidence="1" id="KW-0418">Kinase</keyword>
<dbReference type="EMBL" id="JADINB010000009">
    <property type="protein sequence ID" value="MBO8428372.1"/>
    <property type="molecule type" value="Genomic_DNA"/>
</dbReference>
<dbReference type="Pfam" id="PF06293">
    <property type="entry name" value="Kdo"/>
    <property type="match status" value="1"/>
</dbReference>
<dbReference type="InterPro" id="IPR011009">
    <property type="entry name" value="Kinase-like_dom_sf"/>
</dbReference>
<accession>A0A9D9DIJ0</accession>
<dbReference type="GO" id="GO:0016301">
    <property type="term" value="F:kinase activity"/>
    <property type="evidence" value="ECO:0007669"/>
    <property type="project" value="UniProtKB-KW"/>
</dbReference>
<keyword evidence="1" id="KW-0808">Transferase</keyword>